<sequence>MSDAHAVQDSLVLLMVAAAAADGAISDLELREVEDLVSFLPVFRGFDRSRLPDVAERCATLFSTEDGIEAIIEDVKAKVPVRLYETGYALAVEVISADVRATQAELRLLEMLRDAFDMDRLTSGAIEHSARVRFRRLD</sequence>
<dbReference type="AlphaFoldDB" id="A0A1W2BVB2"/>
<evidence type="ECO:0000313" key="1">
    <source>
        <dbReference type="EMBL" id="SMC76508.1"/>
    </source>
</evidence>
<dbReference type="STRING" id="937218.SAMN06297251_107152"/>
<gene>
    <name evidence="1" type="ORF">SAMN06297251_107152</name>
</gene>
<dbReference type="EMBL" id="FWXR01000007">
    <property type="protein sequence ID" value="SMC76508.1"/>
    <property type="molecule type" value="Genomic_DNA"/>
</dbReference>
<dbReference type="Proteomes" id="UP000192656">
    <property type="component" value="Unassembled WGS sequence"/>
</dbReference>
<dbReference type="SUPFAM" id="SSF158682">
    <property type="entry name" value="TerB-like"/>
    <property type="match status" value="1"/>
</dbReference>
<dbReference type="Gene3D" id="1.10.3680.10">
    <property type="entry name" value="TerB-like"/>
    <property type="match status" value="1"/>
</dbReference>
<name>A0A1W2BVB2_9HYPH</name>
<evidence type="ECO:0000313" key="2">
    <source>
        <dbReference type="Proteomes" id="UP000192656"/>
    </source>
</evidence>
<dbReference type="CDD" id="cd07176">
    <property type="entry name" value="terB"/>
    <property type="match status" value="1"/>
</dbReference>
<dbReference type="RefSeq" id="WP_139798314.1">
    <property type="nucleotide sequence ID" value="NZ_FWXR01000007.1"/>
</dbReference>
<reference evidence="1 2" key="1">
    <citation type="submission" date="2017-04" db="EMBL/GenBank/DDBJ databases">
        <authorList>
            <person name="Afonso C.L."/>
            <person name="Miller P.J."/>
            <person name="Scott M.A."/>
            <person name="Spackman E."/>
            <person name="Goraichik I."/>
            <person name="Dimitrov K.M."/>
            <person name="Suarez D.L."/>
            <person name="Swayne D.E."/>
        </authorList>
    </citation>
    <scope>NUCLEOTIDE SEQUENCE [LARGE SCALE GENOMIC DNA]</scope>
    <source>
        <strain evidence="1 2">CGMCC 1.10972</strain>
    </source>
</reference>
<accession>A0A1W2BVB2</accession>
<dbReference type="InterPro" id="IPR029024">
    <property type="entry name" value="TerB-like"/>
</dbReference>
<dbReference type="OrthoDB" id="8448017at2"/>
<protein>
    <recommendedName>
        <fullName evidence="3">Tellurite resistance protein TerB</fullName>
    </recommendedName>
</protein>
<proteinExistence type="predicted"/>
<keyword evidence="2" id="KW-1185">Reference proteome</keyword>
<evidence type="ECO:0008006" key="3">
    <source>
        <dbReference type="Google" id="ProtNLM"/>
    </source>
</evidence>
<organism evidence="1 2">
    <name type="scientific">Fulvimarina manganoxydans</name>
    <dbReference type="NCBI Taxonomy" id="937218"/>
    <lineage>
        <taxon>Bacteria</taxon>
        <taxon>Pseudomonadati</taxon>
        <taxon>Pseudomonadota</taxon>
        <taxon>Alphaproteobacteria</taxon>
        <taxon>Hyphomicrobiales</taxon>
        <taxon>Aurantimonadaceae</taxon>
        <taxon>Fulvimarina</taxon>
    </lineage>
</organism>